<organism evidence="2 3">
    <name type="scientific">Pseudovibrio denitrificans</name>
    <dbReference type="NCBI Taxonomy" id="258256"/>
    <lineage>
        <taxon>Bacteria</taxon>
        <taxon>Pseudomonadati</taxon>
        <taxon>Pseudomonadota</taxon>
        <taxon>Alphaproteobacteria</taxon>
        <taxon>Hyphomicrobiales</taxon>
        <taxon>Stappiaceae</taxon>
        <taxon>Pseudovibrio</taxon>
    </lineage>
</organism>
<evidence type="ECO:0000313" key="2">
    <source>
        <dbReference type="EMBL" id="SFU06345.1"/>
    </source>
</evidence>
<dbReference type="InterPro" id="IPR012338">
    <property type="entry name" value="Beta-lactam/transpept-like"/>
</dbReference>
<evidence type="ECO:0000259" key="1">
    <source>
        <dbReference type="Pfam" id="PF00144"/>
    </source>
</evidence>
<dbReference type="InterPro" id="IPR001466">
    <property type="entry name" value="Beta-lactam-related"/>
</dbReference>
<dbReference type="EMBL" id="FPBD01000007">
    <property type="protein sequence ID" value="SFU06345.1"/>
    <property type="molecule type" value="Genomic_DNA"/>
</dbReference>
<dbReference type="Pfam" id="PF00144">
    <property type="entry name" value="Beta-lactamase"/>
    <property type="match status" value="1"/>
</dbReference>
<sequence>MHLRILAGLAGVLALSGCEEAKPLQRETPQDEIITALDKHAKDIQRGNPETSLSVAVIRDGKVEFIRLYDKSIRGKTVVGAQEPIFEVASLGKPVFAYLTLKLVDLDILSLERPLYQYAPDLFESADPRLKRITARMLLSHTSGLTNFDEKDPLKLRFDPGTEFTYSGSGYALLQQVLERRTGLNLETLARIHVFEPLGMTSTSFLWQHAYNYRIRFGYDKDGDRITGKRKPTTGNAAWSLHTTAGDYARFLAAMMDEGVEPEVKEWMLSKHKTITGKISWSMGWGIQATKPNSSIWHWGSNPGYRSYTVGYPEEDLGIVVLSNNEKLFEGIEPLILHTIGGTLPSYHWF</sequence>
<dbReference type="Proteomes" id="UP000183371">
    <property type="component" value="Unassembled WGS sequence"/>
</dbReference>
<keyword evidence="3" id="KW-1185">Reference proteome</keyword>
<protein>
    <submittedName>
        <fullName evidence="2">CubicO group peptidase, beta-lactamase class C family</fullName>
    </submittedName>
</protein>
<dbReference type="PROSITE" id="PS51257">
    <property type="entry name" value="PROKAR_LIPOPROTEIN"/>
    <property type="match status" value="1"/>
</dbReference>
<reference evidence="3" key="1">
    <citation type="submission" date="2016-10" db="EMBL/GenBank/DDBJ databases">
        <authorList>
            <person name="Varghese N."/>
            <person name="Submissions S."/>
        </authorList>
    </citation>
    <scope>NUCLEOTIDE SEQUENCE [LARGE SCALE GENOMIC DNA]</scope>
    <source>
        <strain evidence="3">DSM 17465</strain>
    </source>
</reference>
<dbReference type="PANTHER" id="PTHR43283">
    <property type="entry name" value="BETA-LACTAMASE-RELATED"/>
    <property type="match status" value="1"/>
</dbReference>
<name>A0A1I7D3R0_9HYPH</name>
<dbReference type="AlphaFoldDB" id="A0A1I7D3R0"/>
<feature type="domain" description="Beta-lactamase-related" evidence="1">
    <location>
        <begin position="51"/>
        <end position="327"/>
    </location>
</feature>
<dbReference type="Gene3D" id="3.40.710.10">
    <property type="entry name" value="DD-peptidase/beta-lactamase superfamily"/>
    <property type="match status" value="1"/>
</dbReference>
<proteinExistence type="predicted"/>
<accession>A0A1I7D3R0</accession>
<dbReference type="PANTHER" id="PTHR43283:SF18">
    <property type="match status" value="1"/>
</dbReference>
<evidence type="ECO:0000313" key="3">
    <source>
        <dbReference type="Proteomes" id="UP000183371"/>
    </source>
</evidence>
<dbReference type="InterPro" id="IPR050789">
    <property type="entry name" value="Diverse_Enzym_Activities"/>
</dbReference>
<dbReference type="SUPFAM" id="SSF56601">
    <property type="entry name" value="beta-lactamase/transpeptidase-like"/>
    <property type="match status" value="1"/>
</dbReference>
<gene>
    <name evidence="2" type="ORF">SAMN05444141_107261</name>
</gene>